<dbReference type="GO" id="GO:0005737">
    <property type="term" value="C:cytoplasm"/>
    <property type="evidence" value="ECO:0007669"/>
    <property type="project" value="TreeGrafter"/>
</dbReference>
<keyword evidence="5" id="KW-1185">Reference proteome</keyword>
<gene>
    <name evidence="4" type="ORF">GPUH_LOCUS15275</name>
</gene>
<name>A0A183E2T5_9BILA</name>
<dbReference type="InterPro" id="IPR045129">
    <property type="entry name" value="RNF123/RKP/RSPRY1"/>
</dbReference>
<evidence type="ECO:0000256" key="1">
    <source>
        <dbReference type="ARBA" id="ARBA00022723"/>
    </source>
</evidence>
<evidence type="ECO:0000256" key="2">
    <source>
        <dbReference type="ARBA" id="ARBA00022771"/>
    </source>
</evidence>
<keyword evidence="1" id="KW-0479">Metal-binding</keyword>
<reference evidence="4 5" key="2">
    <citation type="submission" date="2018-11" db="EMBL/GenBank/DDBJ databases">
        <authorList>
            <consortium name="Pathogen Informatics"/>
        </authorList>
    </citation>
    <scope>NUCLEOTIDE SEQUENCE [LARGE SCALE GENOMIC DNA]</scope>
</reference>
<dbReference type="AlphaFoldDB" id="A0A183E2T5"/>
<dbReference type="PANTHER" id="PTHR13363:SF6">
    <property type="entry name" value="RING FINGER AND SPRY DOMAIN-CONTAINING PROTEIN 1"/>
    <property type="match status" value="1"/>
</dbReference>
<dbReference type="GO" id="GO:0004842">
    <property type="term" value="F:ubiquitin-protein transferase activity"/>
    <property type="evidence" value="ECO:0007669"/>
    <property type="project" value="InterPro"/>
</dbReference>
<proteinExistence type="predicted"/>
<evidence type="ECO:0000313" key="6">
    <source>
        <dbReference type="WBParaSite" id="GPUH_0001529601-mRNA-1"/>
    </source>
</evidence>
<dbReference type="Proteomes" id="UP000271098">
    <property type="component" value="Unassembled WGS sequence"/>
</dbReference>
<dbReference type="WBParaSite" id="GPUH_0001529601-mRNA-1">
    <property type="protein sequence ID" value="GPUH_0001529601-mRNA-1"/>
    <property type="gene ID" value="GPUH_0001529601"/>
</dbReference>
<keyword evidence="3" id="KW-0862">Zinc</keyword>
<dbReference type="Gene3D" id="2.60.120.920">
    <property type="match status" value="1"/>
</dbReference>
<dbReference type="EMBL" id="UYRT01082228">
    <property type="protein sequence ID" value="VDN25685.1"/>
    <property type="molecule type" value="Genomic_DNA"/>
</dbReference>
<evidence type="ECO:0000313" key="4">
    <source>
        <dbReference type="EMBL" id="VDN25685.1"/>
    </source>
</evidence>
<sequence length="100" mass="11538">MHSTVVLRNFRHFLVLSNRTLSYETVDVRRINAMLNHEDASEYLKITPDGLEARCDVSSFESVRCTFEATEGVWFYEALILTPGVMQIGFATKHSRFLNH</sequence>
<dbReference type="PANTHER" id="PTHR13363">
    <property type="entry name" value="RING FINGER AND SRY DOMAIN-CONTAINING"/>
    <property type="match status" value="1"/>
</dbReference>
<reference evidence="6" key="1">
    <citation type="submission" date="2016-06" db="UniProtKB">
        <authorList>
            <consortium name="WormBaseParasite"/>
        </authorList>
    </citation>
    <scope>IDENTIFICATION</scope>
</reference>
<dbReference type="InterPro" id="IPR043136">
    <property type="entry name" value="B30.2/SPRY_sf"/>
</dbReference>
<dbReference type="InterPro" id="IPR013320">
    <property type="entry name" value="ConA-like_dom_sf"/>
</dbReference>
<keyword evidence="2" id="KW-0863">Zinc-finger</keyword>
<organism evidence="6">
    <name type="scientific">Gongylonema pulchrum</name>
    <dbReference type="NCBI Taxonomy" id="637853"/>
    <lineage>
        <taxon>Eukaryota</taxon>
        <taxon>Metazoa</taxon>
        <taxon>Ecdysozoa</taxon>
        <taxon>Nematoda</taxon>
        <taxon>Chromadorea</taxon>
        <taxon>Rhabditida</taxon>
        <taxon>Spirurina</taxon>
        <taxon>Spiruromorpha</taxon>
        <taxon>Spiruroidea</taxon>
        <taxon>Gongylonematidae</taxon>
        <taxon>Gongylonema</taxon>
    </lineage>
</organism>
<accession>A0A183E2T5</accession>
<dbReference type="GO" id="GO:0051603">
    <property type="term" value="P:proteolysis involved in protein catabolic process"/>
    <property type="evidence" value="ECO:0007669"/>
    <property type="project" value="TreeGrafter"/>
</dbReference>
<dbReference type="GO" id="GO:0008270">
    <property type="term" value="F:zinc ion binding"/>
    <property type="evidence" value="ECO:0007669"/>
    <property type="project" value="UniProtKB-KW"/>
</dbReference>
<dbReference type="SUPFAM" id="SSF49899">
    <property type="entry name" value="Concanavalin A-like lectins/glucanases"/>
    <property type="match status" value="1"/>
</dbReference>
<protein>
    <submittedName>
        <fullName evidence="6">DUF4968 domain-containing protein</fullName>
    </submittedName>
</protein>
<dbReference type="OrthoDB" id="10017393at2759"/>
<evidence type="ECO:0000313" key="5">
    <source>
        <dbReference type="Proteomes" id="UP000271098"/>
    </source>
</evidence>
<evidence type="ECO:0000256" key="3">
    <source>
        <dbReference type="ARBA" id="ARBA00022833"/>
    </source>
</evidence>